<evidence type="ECO:0000313" key="12">
    <source>
        <dbReference type="EMBL" id="MFD1609836.1"/>
    </source>
</evidence>
<evidence type="ECO:0000313" key="13">
    <source>
        <dbReference type="Proteomes" id="UP001597221"/>
    </source>
</evidence>
<protein>
    <recommendedName>
        <fullName evidence="3">cysteine desulfurase</fullName>
        <ecNumber evidence="3">2.8.1.7</ecNumber>
    </recommendedName>
</protein>
<keyword evidence="7" id="KW-0408">Iron</keyword>
<evidence type="ECO:0000256" key="7">
    <source>
        <dbReference type="ARBA" id="ARBA00023004"/>
    </source>
</evidence>
<keyword evidence="13" id="KW-1185">Reference proteome</keyword>
<evidence type="ECO:0000256" key="4">
    <source>
        <dbReference type="ARBA" id="ARBA00022679"/>
    </source>
</evidence>
<comment type="cofactor">
    <cofactor evidence="1 10">
        <name>pyridoxal 5'-phosphate</name>
        <dbReference type="ChEBI" id="CHEBI:597326"/>
    </cofactor>
</comment>
<keyword evidence="6" id="KW-0663">Pyridoxal phosphate</keyword>
<keyword evidence="8" id="KW-0411">Iron-sulfur</keyword>
<dbReference type="EMBL" id="JBHUDE010000164">
    <property type="protein sequence ID" value="MFD1609836.1"/>
    <property type="molecule type" value="Genomic_DNA"/>
</dbReference>
<dbReference type="InterPro" id="IPR015422">
    <property type="entry name" value="PyrdxlP-dep_Trfase_small"/>
</dbReference>
<evidence type="ECO:0000256" key="10">
    <source>
        <dbReference type="RuleBase" id="RU004504"/>
    </source>
</evidence>
<dbReference type="RefSeq" id="WP_251509962.1">
    <property type="nucleotide sequence ID" value="NZ_JAMBON010000001.1"/>
</dbReference>
<dbReference type="Proteomes" id="UP001597221">
    <property type="component" value="Unassembled WGS sequence"/>
</dbReference>
<evidence type="ECO:0000256" key="5">
    <source>
        <dbReference type="ARBA" id="ARBA00022723"/>
    </source>
</evidence>
<evidence type="ECO:0000259" key="11">
    <source>
        <dbReference type="Pfam" id="PF00266"/>
    </source>
</evidence>
<evidence type="ECO:0000256" key="9">
    <source>
        <dbReference type="ARBA" id="ARBA00050776"/>
    </source>
</evidence>
<dbReference type="InterPro" id="IPR015421">
    <property type="entry name" value="PyrdxlP-dep_Trfase_major"/>
</dbReference>
<sequence>MKEIYLDHAATTPIAAEVANEMITVYQEVFGNPSSVHSYGRKARKMLDEARRLAASSINANEKEIYFTSGGTEADNIALIGTALANRDKGNHIITTAQEHHAVLHTAEYLESIGFDVTYLSVSETGRISLDELEKALREDTILVSIMYVNNETGVIQPIEEIGSILKEHQAYFHTDAVQAYGLLEIDVNALQVDLLTTSAHKINGPKGVGFLYAHESVPVQNLSFGGEQERKRRAGTENVAAIVGFSKAIELVKLEREERNKQYQLYKELFVQQLREEDIEFTLNGEQENTISAIVNISFPGTNVEQVLTNLDLSGIAASSGSACTAGSVEPSHVLSAMFGENNPCTTNSIRFSFGSANTKENVIEAAKRIAKIIRRLTN</sequence>
<evidence type="ECO:0000256" key="8">
    <source>
        <dbReference type="ARBA" id="ARBA00023014"/>
    </source>
</evidence>
<dbReference type="PIRSF" id="PIRSF005572">
    <property type="entry name" value="NifS"/>
    <property type="match status" value="1"/>
</dbReference>
<name>A0ABW4HW88_9BACI</name>
<dbReference type="Gene3D" id="1.10.260.50">
    <property type="match status" value="1"/>
</dbReference>
<dbReference type="EC" id="2.8.1.7" evidence="3"/>
<proteinExistence type="inferred from homology"/>
<dbReference type="Gene3D" id="3.90.1150.10">
    <property type="entry name" value="Aspartate Aminotransferase, domain 1"/>
    <property type="match status" value="1"/>
</dbReference>
<evidence type="ECO:0000256" key="1">
    <source>
        <dbReference type="ARBA" id="ARBA00001933"/>
    </source>
</evidence>
<evidence type="ECO:0000256" key="6">
    <source>
        <dbReference type="ARBA" id="ARBA00022898"/>
    </source>
</evidence>
<dbReference type="SUPFAM" id="SSF53383">
    <property type="entry name" value="PLP-dependent transferases"/>
    <property type="match status" value="1"/>
</dbReference>
<accession>A0ABW4HW88</accession>
<comment type="catalytic activity">
    <reaction evidence="9">
        <text>(sulfur carrier)-H + L-cysteine = (sulfur carrier)-SH + L-alanine</text>
        <dbReference type="Rhea" id="RHEA:43892"/>
        <dbReference type="Rhea" id="RHEA-COMP:14737"/>
        <dbReference type="Rhea" id="RHEA-COMP:14739"/>
        <dbReference type="ChEBI" id="CHEBI:29917"/>
        <dbReference type="ChEBI" id="CHEBI:35235"/>
        <dbReference type="ChEBI" id="CHEBI:57972"/>
        <dbReference type="ChEBI" id="CHEBI:64428"/>
        <dbReference type="EC" id="2.8.1.7"/>
    </reaction>
</comment>
<dbReference type="InterPro" id="IPR020578">
    <property type="entry name" value="Aminotrans_V_PyrdxlP_BS"/>
</dbReference>
<dbReference type="PANTHER" id="PTHR11601">
    <property type="entry name" value="CYSTEINE DESULFURYLASE FAMILY MEMBER"/>
    <property type="match status" value="1"/>
</dbReference>
<evidence type="ECO:0000256" key="3">
    <source>
        <dbReference type="ARBA" id="ARBA00012239"/>
    </source>
</evidence>
<comment type="caution">
    <text evidence="12">The sequence shown here is derived from an EMBL/GenBank/DDBJ whole genome shotgun (WGS) entry which is preliminary data.</text>
</comment>
<organism evidence="12 13">
    <name type="scientific">Oceanobacillus luteolus</name>
    <dbReference type="NCBI Taxonomy" id="1274358"/>
    <lineage>
        <taxon>Bacteria</taxon>
        <taxon>Bacillati</taxon>
        <taxon>Bacillota</taxon>
        <taxon>Bacilli</taxon>
        <taxon>Bacillales</taxon>
        <taxon>Bacillaceae</taxon>
        <taxon>Oceanobacillus</taxon>
    </lineage>
</organism>
<dbReference type="NCBIfam" id="NF002806">
    <property type="entry name" value="PRK02948.1"/>
    <property type="match status" value="1"/>
</dbReference>
<comment type="similarity">
    <text evidence="2">Belongs to the class-V pyridoxal-phosphate-dependent aminotransferase family. NifS/IscS subfamily.</text>
</comment>
<reference evidence="13" key="1">
    <citation type="journal article" date="2019" name="Int. J. Syst. Evol. Microbiol.">
        <title>The Global Catalogue of Microorganisms (GCM) 10K type strain sequencing project: providing services to taxonomists for standard genome sequencing and annotation.</title>
        <authorList>
            <consortium name="The Broad Institute Genomics Platform"/>
            <consortium name="The Broad Institute Genome Sequencing Center for Infectious Disease"/>
            <person name="Wu L."/>
            <person name="Ma J."/>
        </authorList>
    </citation>
    <scope>NUCLEOTIDE SEQUENCE [LARGE SCALE GENOMIC DNA]</scope>
    <source>
        <strain evidence="13">CGMCC 1.12376</strain>
    </source>
</reference>
<dbReference type="PANTHER" id="PTHR11601:SF34">
    <property type="entry name" value="CYSTEINE DESULFURASE"/>
    <property type="match status" value="1"/>
</dbReference>
<dbReference type="InterPro" id="IPR016454">
    <property type="entry name" value="Cysteine_dSase"/>
</dbReference>
<feature type="domain" description="Aminotransferase class V" evidence="11">
    <location>
        <begin position="4"/>
        <end position="364"/>
    </location>
</feature>
<gene>
    <name evidence="12" type="ORF">ACFSBH_19645</name>
</gene>
<dbReference type="InterPro" id="IPR015424">
    <property type="entry name" value="PyrdxlP-dep_Trfase"/>
</dbReference>
<dbReference type="PROSITE" id="PS00595">
    <property type="entry name" value="AA_TRANSFER_CLASS_5"/>
    <property type="match status" value="1"/>
</dbReference>
<dbReference type="Pfam" id="PF00266">
    <property type="entry name" value="Aminotran_5"/>
    <property type="match status" value="1"/>
</dbReference>
<evidence type="ECO:0000256" key="2">
    <source>
        <dbReference type="ARBA" id="ARBA00006490"/>
    </source>
</evidence>
<keyword evidence="4" id="KW-0808">Transferase</keyword>
<dbReference type="Gene3D" id="3.40.640.10">
    <property type="entry name" value="Type I PLP-dependent aspartate aminotransferase-like (Major domain)"/>
    <property type="match status" value="1"/>
</dbReference>
<keyword evidence="5" id="KW-0479">Metal-binding</keyword>
<dbReference type="InterPro" id="IPR000192">
    <property type="entry name" value="Aminotrans_V_dom"/>
</dbReference>